<dbReference type="EnsemblPlants" id="OGLUM10G05190.1">
    <property type="protein sequence ID" value="OGLUM10G05190.1"/>
    <property type="gene ID" value="OGLUM10G05190"/>
</dbReference>
<reference evidence="1" key="1">
    <citation type="submission" date="2015-04" db="UniProtKB">
        <authorList>
            <consortium name="EnsemblPlants"/>
        </authorList>
    </citation>
    <scope>IDENTIFICATION</scope>
</reference>
<keyword evidence="2" id="KW-1185">Reference proteome</keyword>
<proteinExistence type="predicted"/>
<name>A0A0E0B8U1_9ORYZ</name>
<dbReference type="AlphaFoldDB" id="A0A0E0B8U1"/>
<sequence length="76" mass="8274">MKGRFGKYDDLMRCLILDSPVCHGSLEAVLLIEIEKCRSNLGIEIPEISVITESDVDPTGLCSAATVRDGIDSNSY</sequence>
<organism evidence="1">
    <name type="scientific">Oryza glumipatula</name>
    <dbReference type="NCBI Taxonomy" id="40148"/>
    <lineage>
        <taxon>Eukaryota</taxon>
        <taxon>Viridiplantae</taxon>
        <taxon>Streptophyta</taxon>
        <taxon>Embryophyta</taxon>
        <taxon>Tracheophyta</taxon>
        <taxon>Spermatophyta</taxon>
        <taxon>Magnoliopsida</taxon>
        <taxon>Liliopsida</taxon>
        <taxon>Poales</taxon>
        <taxon>Poaceae</taxon>
        <taxon>BOP clade</taxon>
        <taxon>Oryzoideae</taxon>
        <taxon>Oryzeae</taxon>
        <taxon>Oryzinae</taxon>
        <taxon>Oryza</taxon>
    </lineage>
</organism>
<accession>A0A0E0B8U1</accession>
<dbReference type="Proteomes" id="UP000026961">
    <property type="component" value="Chromosome 10"/>
</dbReference>
<dbReference type="HOGENOM" id="CLU_2658516_0_0_1"/>
<protein>
    <submittedName>
        <fullName evidence="1">Uncharacterized protein</fullName>
    </submittedName>
</protein>
<evidence type="ECO:0000313" key="1">
    <source>
        <dbReference type="EnsemblPlants" id="OGLUM10G05190.1"/>
    </source>
</evidence>
<evidence type="ECO:0000313" key="2">
    <source>
        <dbReference type="Proteomes" id="UP000026961"/>
    </source>
</evidence>
<dbReference type="Gramene" id="OGLUM10G05190.1">
    <property type="protein sequence ID" value="OGLUM10G05190.1"/>
    <property type="gene ID" value="OGLUM10G05190"/>
</dbReference>
<reference evidence="1" key="2">
    <citation type="submission" date="2018-05" db="EMBL/GenBank/DDBJ databases">
        <title>OgluRS3 (Oryza glumaepatula Reference Sequence Version 3).</title>
        <authorList>
            <person name="Zhang J."/>
            <person name="Kudrna D."/>
            <person name="Lee S."/>
            <person name="Talag J."/>
            <person name="Welchert J."/>
            <person name="Wing R.A."/>
        </authorList>
    </citation>
    <scope>NUCLEOTIDE SEQUENCE [LARGE SCALE GENOMIC DNA]</scope>
</reference>